<reference evidence="2 3" key="1">
    <citation type="submission" date="2018-12" db="EMBL/GenBank/DDBJ databases">
        <title>Draft genome sequence of Xylaria grammica IHI A82.</title>
        <authorList>
            <person name="Buettner E."/>
            <person name="Kellner H."/>
        </authorList>
    </citation>
    <scope>NUCLEOTIDE SEQUENCE [LARGE SCALE GENOMIC DNA]</scope>
    <source>
        <strain evidence="2 3">IHI A82</strain>
    </source>
</reference>
<dbReference type="Proteomes" id="UP000286045">
    <property type="component" value="Unassembled WGS sequence"/>
</dbReference>
<dbReference type="AlphaFoldDB" id="A0A439D2E7"/>
<evidence type="ECO:0008006" key="4">
    <source>
        <dbReference type="Google" id="ProtNLM"/>
    </source>
</evidence>
<dbReference type="PANTHER" id="PTHR42905:SF2">
    <property type="entry name" value="PHOSPHOENOLPYRUVATE CARBOXYLASE FAMILY PROTEIN"/>
    <property type="match status" value="1"/>
</dbReference>
<evidence type="ECO:0000256" key="1">
    <source>
        <dbReference type="ARBA" id="ARBA00001050"/>
    </source>
</evidence>
<dbReference type="GO" id="GO:0046421">
    <property type="term" value="F:methylisocitrate lyase activity"/>
    <property type="evidence" value="ECO:0007669"/>
    <property type="project" value="UniProtKB-EC"/>
</dbReference>
<dbReference type="InterPro" id="IPR015813">
    <property type="entry name" value="Pyrv/PenolPyrv_kinase-like_dom"/>
</dbReference>
<keyword evidence="3" id="KW-1185">Reference proteome</keyword>
<dbReference type="PROSITE" id="PS00161">
    <property type="entry name" value="ISOCITRATE_LYASE"/>
    <property type="match status" value="1"/>
</dbReference>
<dbReference type="InterPro" id="IPR018523">
    <property type="entry name" value="Isocitrate_lyase_ph_CS"/>
</dbReference>
<gene>
    <name evidence="2" type="ORF">EKO27_g6513</name>
</gene>
<name>A0A439D2E7_9PEZI</name>
<dbReference type="EMBL" id="RYZI01000192">
    <property type="protein sequence ID" value="RWA08598.1"/>
    <property type="molecule type" value="Genomic_DNA"/>
</dbReference>
<dbReference type="CDD" id="cd00377">
    <property type="entry name" value="ICL_PEPM"/>
    <property type="match status" value="1"/>
</dbReference>
<comment type="caution">
    <text evidence="2">The sequence shown here is derived from an EMBL/GenBank/DDBJ whole genome shotgun (WGS) entry which is preliminary data.</text>
</comment>
<dbReference type="SUPFAM" id="SSF51621">
    <property type="entry name" value="Phosphoenolpyruvate/pyruvate domain"/>
    <property type="match status" value="1"/>
</dbReference>
<evidence type="ECO:0000313" key="2">
    <source>
        <dbReference type="EMBL" id="RWA08598.1"/>
    </source>
</evidence>
<protein>
    <recommendedName>
        <fullName evidence="4">Methylisocitrate lyase</fullName>
    </recommendedName>
</protein>
<proteinExistence type="predicted"/>
<comment type="catalytic activity">
    <reaction evidence="1">
        <text>(2S,3R)-3-hydroxybutane-1,2,3-tricarboxylate = pyruvate + succinate</text>
        <dbReference type="Rhea" id="RHEA:16809"/>
        <dbReference type="ChEBI" id="CHEBI:15361"/>
        <dbReference type="ChEBI" id="CHEBI:30031"/>
        <dbReference type="ChEBI" id="CHEBI:57429"/>
        <dbReference type="EC" id="4.1.3.30"/>
    </reaction>
</comment>
<dbReference type="Pfam" id="PF13714">
    <property type="entry name" value="PEP_mutase"/>
    <property type="match status" value="1"/>
</dbReference>
<dbReference type="InterPro" id="IPR039556">
    <property type="entry name" value="ICL/PEPM"/>
</dbReference>
<evidence type="ECO:0000313" key="3">
    <source>
        <dbReference type="Proteomes" id="UP000286045"/>
    </source>
</evidence>
<dbReference type="STRING" id="363999.A0A439D2E7"/>
<sequence length="310" mass="33155">MSHQQEQGPSPGARLRQLLATGETLLCPGVYDGLTARMALAAGFKCLYMTGAGVSMSRIGMADLGLATQTEMVDATGMIAGIDRNIPLIADADTGYGTAVNVARTVERYITAGVAGFHIEDQVVTKKCGHLGGKECVSLEEYLSRIKAAVEVRKKRASDVVIIARTDALAGQGLDEALHRLKSAAKVGADVVFLEAIKTQEQLETYSATFRGTGVVTLYNMVQGSTVGLKITAKEAAQHGVGIVLYPGVCLVPAYLGITSALQALKDGRVEERYEAVPPQEIFEVCGMNEIQGFDKEVNDWVQLFLKNNE</sequence>
<accession>A0A439D2E7</accession>
<dbReference type="Gene3D" id="3.20.20.60">
    <property type="entry name" value="Phosphoenolpyruvate-binding domains"/>
    <property type="match status" value="1"/>
</dbReference>
<dbReference type="PANTHER" id="PTHR42905">
    <property type="entry name" value="PHOSPHOENOLPYRUVATE CARBOXYLASE"/>
    <property type="match status" value="1"/>
</dbReference>
<dbReference type="InterPro" id="IPR040442">
    <property type="entry name" value="Pyrv_kinase-like_dom_sf"/>
</dbReference>
<organism evidence="2 3">
    <name type="scientific">Xylaria grammica</name>
    <dbReference type="NCBI Taxonomy" id="363999"/>
    <lineage>
        <taxon>Eukaryota</taxon>
        <taxon>Fungi</taxon>
        <taxon>Dikarya</taxon>
        <taxon>Ascomycota</taxon>
        <taxon>Pezizomycotina</taxon>
        <taxon>Sordariomycetes</taxon>
        <taxon>Xylariomycetidae</taxon>
        <taxon>Xylariales</taxon>
        <taxon>Xylariaceae</taxon>
        <taxon>Xylaria</taxon>
    </lineage>
</organism>